<gene>
    <name evidence="1" type="ORF">DARMORV10_A06P32170.1</name>
</gene>
<proteinExistence type="predicted"/>
<accession>A0A816SRY9</accession>
<dbReference type="Proteomes" id="UP001295469">
    <property type="component" value="Chromosome A06"/>
</dbReference>
<dbReference type="AlphaFoldDB" id="A0A816SRY9"/>
<sequence length="132" mass="15757">MLPKFPTVHVHLHPQDICCFQIFILKYIANRKRNFVGDVSLSSVPSLEFYTEERESLGFVCRILSGLIFPFSSGCCFWEEGASLVLLRRLMISGRRWLLQHRHRRLCLWISECVRQFTLFEPYGEFYRFVWC</sequence>
<protein>
    <submittedName>
        <fullName evidence="1">(rape) hypothetical protein</fullName>
    </submittedName>
</protein>
<reference evidence="1" key="1">
    <citation type="submission" date="2021-01" db="EMBL/GenBank/DDBJ databases">
        <authorList>
            <consortium name="Genoscope - CEA"/>
            <person name="William W."/>
        </authorList>
    </citation>
    <scope>NUCLEOTIDE SEQUENCE</scope>
</reference>
<dbReference type="EMBL" id="HG994360">
    <property type="protein sequence ID" value="CAF2088173.1"/>
    <property type="molecule type" value="Genomic_DNA"/>
</dbReference>
<name>A0A816SRY9_BRANA</name>
<evidence type="ECO:0000313" key="1">
    <source>
        <dbReference type="EMBL" id="CAF2088173.1"/>
    </source>
</evidence>
<organism evidence="1">
    <name type="scientific">Brassica napus</name>
    <name type="common">Rape</name>
    <dbReference type="NCBI Taxonomy" id="3708"/>
    <lineage>
        <taxon>Eukaryota</taxon>
        <taxon>Viridiplantae</taxon>
        <taxon>Streptophyta</taxon>
        <taxon>Embryophyta</taxon>
        <taxon>Tracheophyta</taxon>
        <taxon>Spermatophyta</taxon>
        <taxon>Magnoliopsida</taxon>
        <taxon>eudicotyledons</taxon>
        <taxon>Gunneridae</taxon>
        <taxon>Pentapetalae</taxon>
        <taxon>rosids</taxon>
        <taxon>malvids</taxon>
        <taxon>Brassicales</taxon>
        <taxon>Brassicaceae</taxon>
        <taxon>Brassiceae</taxon>
        <taxon>Brassica</taxon>
    </lineage>
</organism>